<feature type="region of interest" description="Disordered" evidence="1">
    <location>
        <begin position="42"/>
        <end position="79"/>
    </location>
</feature>
<evidence type="ECO:0000313" key="3">
    <source>
        <dbReference type="Proteomes" id="UP000249419"/>
    </source>
</evidence>
<evidence type="ECO:0000256" key="1">
    <source>
        <dbReference type="SAM" id="MobiDB-lite"/>
    </source>
</evidence>
<feature type="region of interest" description="Disordered" evidence="1">
    <location>
        <begin position="1"/>
        <end position="27"/>
    </location>
</feature>
<gene>
    <name evidence="2" type="ORF">PSN13_02826</name>
</gene>
<dbReference type="Proteomes" id="UP000249419">
    <property type="component" value="Unassembled WGS sequence"/>
</dbReference>
<sequence length="79" mass="8677">MRPHVSTEPRTVTSAPGLTARRRPWPAKAERRLADRVEATFDPLGNLAPDEGCDPSVYAHSAIPEARRTSPGRSQEATR</sequence>
<reference evidence="2 3" key="1">
    <citation type="submission" date="2018-03" db="EMBL/GenBank/DDBJ databases">
        <title>Defining the species Micromonospora saelicesensis and Micromonospora noduli under the framework of genomics.</title>
        <authorList>
            <person name="Riesco R."/>
            <person name="Trujillo M.E."/>
        </authorList>
    </citation>
    <scope>NUCLEOTIDE SEQUENCE [LARGE SCALE GENOMIC DNA]</scope>
    <source>
        <strain evidence="2 3">PSN13</strain>
    </source>
</reference>
<name>A0A328NMI6_9ACTN</name>
<accession>A0A328NMI6</accession>
<dbReference type="EMBL" id="PYAG01000012">
    <property type="protein sequence ID" value="RAO33959.1"/>
    <property type="molecule type" value="Genomic_DNA"/>
</dbReference>
<organism evidence="2 3">
    <name type="scientific">Micromonospora saelicesensis</name>
    <dbReference type="NCBI Taxonomy" id="285676"/>
    <lineage>
        <taxon>Bacteria</taxon>
        <taxon>Bacillati</taxon>
        <taxon>Actinomycetota</taxon>
        <taxon>Actinomycetes</taxon>
        <taxon>Micromonosporales</taxon>
        <taxon>Micromonosporaceae</taxon>
        <taxon>Micromonospora</taxon>
    </lineage>
</organism>
<dbReference type="AlphaFoldDB" id="A0A328NMI6"/>
<protein>
    <submittedName>
        <fullName evidence="2">Uncharacterized protein</fullName>
    </submittedName>
</protein>
<evidence type="ECO:0000313" key="2">
    <source>
        <dbReference type="EMBL" id="RAO33959.1"/>
    </source>
</evidence>
<proteinExistence type="predicted"/>
<comment type="caution">
    <text evidence="2">The sequence shown here is derived from an EMBL/GenBank/DDBJ whole genome shotgun (WGS) entry which is preliminary data.</text>
</comment>